<name>A0A4Z2G8B3_9TELE</name>
<accession>A0A4Z2G8B3</accession>
<organism evidence="1 2">
    <name type="scientific">Liparis tanakae</name>
    <name type="common">Tanaka's snailfish</name>
    <dbReference type="NCBI Taxonomy" id="230148"/>
    <lineage>
        <taxon>Eukaryota</taxon>
        <taxon>Metazoa</taxon>
        <taxon>Chordata</taxon>
        <taxon>Craniata</taxon>
        <taxon>Vertebrata</taxon>
        <taxon>Euteleostomi</taxon>
        <taxon>Actinopterygii</taxon>
        <taxon>Neopterygii</taxon>
        <taxon>Teleostei</taxon>
        <taxon>Neoteleostei</taxon>
        <taxon>Acanthomorphata</taxon>
        <taxon>Eupercaria</taxon>
        <taxon>Perciformes</taxon>
        <taxon>Cottioidei</taxon>
        <taxon>Cottales</taxon>
        <taxon>Liparidae</taxon>
        <taxon>Liparis</taxon>
    </lineage>
</organism>
<gene>
    <name evidence="1" type="ORF">EYF80_040041</name>
</gene>
<sequence length="74" mass="7988">MPTRREAGGECYANILTRLGSLAGGLTETSFSTCSSFERSHDATPFIFLPKIPASTGISSGFSWRARGRGRITF</sequence>
<comment type="caution">
    <text evidence="1">The sequence shown here is derived from an EMBL/GenBank/DDBJ whole genome shotgun (WGS) entry which is preliminary data.</text>
</comment>
<dbReference type="EMBL" id="SRLO01000642">
    <property type="protein sequence ID" value="TNN49749.1"/>
    <property type="molecule type" value="Genomic_DNA"/>
</dbReference>
<reference evidence="1 2" key="1">
    <citation type="submission" date="2019-03" db="EMBL/GenBank/DDBJ databases">
        <title>First draft genome of Liparis tanakae, snailfish: a comprehensive survey of snailfish specific genes.</title>
        <authorList>
            <person name="Kim W."/>
            <person name="Song I."/>
            <person name="Jeong J.-H."/>
            <person name="Kim D."/>
            <person name="Kim S."/>
            <person name="Ryu S."/>
            <person name="Song J.Y."/>
            <person name="Lee S.K."/>
        </authorList>
    </citation>
    <scope>NUCLEOTIDE SEQUENCE [LARGE SCALE GENOMIC DNA]</scope>
    <source>
        <tissue evidence="1">Muscle</tissue>
    </source>
</reference>
<keyword evidence="2" id="KW-1185">Reference proteome</keyword>
<evidence type="ECO:0000313" key="2">
    <source>
        <dbReference type="Proteomes" id="UP000314294"/>
    </source>
</evidence>
<proteinExistence type="predicted"/>
<dbReference type="AlphaFoldDB" id="A0A4Z2G8B3"/>
<evidence type="ECO:0000313" key="1">
    <source>
        <dbReference type="EMBL" id="TNN49749.1"/>
    </source>
</evidence>
<dbReference type="Proteomes" id="UP000314294">
    <property type="component" value="Unassembled WGS sequence"/>
</dbReference>
<protein>
    <submittedName>
        <fullName evidence="1">Uncharacterized protein</fullName>
    </submittedName>
</protein>